<dbReference type="PANTHER" id="PTHR46928:SF1">
    <property type="entry name" value="MESENCHYME-SPECIFIC CELL SURFACE GLYCOPROTEIN"/>
    <property type="match status" value="1"/>
</dbReference>
<name>A0A545T9G0_9GAMM</name>
<dbReference type="InterPro" id="IPR055188">
    <property type="entry name" value="Choice_anch_I"/>
</dbReference>
<evidence type="ECO:0000313" key="5">
    <source>
        <dbReference type="Proteomes" id="UP000317839"/>
    </source>
</evidence>
<dbReference type="Pfam" id="PF13449">
    <property type="entry name" value="Phytase-like"/>
    <property type="match status" value="1"/>
</dbReference>
<keyword evidence="5" id="KW-1185">Reference proteome</keyword>
<dbReference type="SUPFAM" id="SSF50969">
    <property type="entry name" value="YVTN repeat-like/Quinoprotein amine dehydrogenase"/>
    <property type="match status" value="2"/>
</dbReference>
<dbReference type="Pfam" id="PF23657">
    <property type="entry name" value="DUF7151"/>
    <property type="match status" value="1"/>
</dbReference>
<dbReference type="Gene3D" id="2.130.10.10">
    <property type="entry name" value="YVTN repeat-like/Quinoprotein amine dehydrogenase"/>
    <property type="match status" value="1"/>
</dbReference>
<dbReference type="NCBIfam" id="NF038117">
    <property type="entry name" value="choice_anch_I"/>
    <property type="match status" value="1"/>
</dbReference>
<dbReference type="InterPro" id="IPR015943">
    <property type="entry name" value="WD40/YVTN_repeat-like_dom_sf"/>
</dbReference>
<comment type="caution">
    <text evidence="4">The sequence shown here is derived from an EMBL/GenBank/DDBJ whole genome shotgun (WGS) entry which is preliminary data.</text>
</comment>
<feature type="domain" description="DUF7151" evidence="3">
    <location>
        <begin position="41"/>
        <end position="87"/>
    </location>
</feature>
<evidence type="ECO:0000313" key="4">
    <source>
        <dbReference type="EMBL" id="TQV73846.1"/>
    </source>
</evidence>
<proteinExistence type="predicted"/>
<dbReference type="AlphaFoldDB" id="A0A545T9G0"/>
<feature type="domain" description="Choice-of-anchor I" evidence="2">
    <location>
        <begin position="630"/>
        <end position="1051"/>
    </location>
</feature>
<dbReference type="OrthoDB" id="9803927at2"/>
<dbReference type="InterPro" id="IPR055575">
    <property type="entry name" value="DUF7151"/>
</dbReference>
<feature type="domain" description="Phytase-like" evidence="1">
    <location>
        <begin position="188"/>
        <end position="514"/>
    </location>
</feature>
<organism evidence="4 5">
    <name type="scientific">Aliikangiella marina</name>
    <dbReference type="NCBI Taxonomy" id="1712262"/>
    <lineage>
        <taxon>Bacteria</taxon>
        <taxon>Pseudomonadati</taxon>
        <taxon>Pseudomonadota</taxon>
        <taxon>Gammaproteobacteria</taxon>
        <taxon>Oceanospirillales</taxon>
        <taxon>Pleioneaceae</taxon>
        <taxon>Aliikangiella</taxon>
    </lineage>
</organism>
<dbReference type="PANTHER" id="PTHR46928">
    <property type="entry name" value="MESENCHYME-SPECIFIC CELL SURFACE GLYCOPROTEIN"/>
    <property type="match status" value="1"/>
</dbReference>
<evidence type="ECO:0000259" key="2">
    <source>
        <dbReference type="Pfam" id="PF22494"/>
    </source>
</evidence>
<dbReference type="InterPro" id="IPR011044">
    <property type="entry name" value="Quino_amine_DH_bsu"/>
</dbReference>
<evidence type="ECO:0000259" key="3">
    <source>
        <dbReference type="Pfam" id="PF23657"/>
    </source>
</evidence>
<dbReference type="Proteomes" id="UP000317839">
    <property type="component" value="Unassembled WGS sequence"/>
</dbReference>
<gene>
    <name evidence="4" type="ORF">FLL45_13335</name>
</gene>
<sequence>MELCVNYKKTLLVLATSLALSACIEDGDDGANGADGTNGLNALIEQIELAAGNEQCFNGGVQINTGLDTNQNNTIDATEITSTEYVCAPSIPVSVANLTGEKITYPIAESAKALATASFSEGGRTGNDIDLTIGFGSGAFRHQNDPINTFYTISDRGPNIKCGDAEELIGLTEFCKDAGVAVDGKIFPVTDFAPSIYQWRLVENTNGDKQAEIIEVITLKDSDGNPVSGISNPLTFADGSSNTENAFASDGSLLDFDAEGLDPEAIVKLSDGTFWIAEEYGASILRVDTDGTILSRVVPAGVETQLSDANYPLAGSLPAVYHKRKLNRGIESIAVSPAEDYLYFIMQSPLDNPDYKLSRHVRIMKYALSAGELGNAMGEYVYQLDRPETFGDGTSGDNNKAQKDVKVSEMLAVGEDDLIILERISKTTKLYRINLGTGENILGTDLSNTGVVANETDEEKTLEDVFNLEVVGASPVNKSLVFNSMTQSPELPKKIEGIAWMSNDYVMLINDNDFGIEGGETEINLLNIGGDLVSESSNVAAKPGLTLIGRYQASTGGEGAAEIVQYHANSESIFTINGDLGNRIEVVSVAGLTTAELASPLTSTNLTGVNYDFPTSVDIGAETVDISDVNSIAIHGNKLAVAVAHVNDITEAGVVLFYTLDDDGGFDVSDYIATRVGVLPDSVAFTPDGSKIVVADEGEAGDVPADDVKGSVSIIDVVAGVAETTATTLTFDDFNGLDLEGLNQNPDAVDFAHAVEPEYVAISADSSTAYITLQEMNALAVVDLNNKTILDVKSLGLKDHSLMSNALDASDKDNKVNIRTYDNLYGLFQPDTIVSYQTNGQNYLITANEGDAGDGFHDVDERVEDLTLDATAFPDATALQTDDELGRLKVVPYLGQGQDGEYEKLYAFGARSFSIWSDAGELVFDSGSDFEKVTAGLFGLDFNNDEDVNEADTRSDAKGPEPEALAVGQVGDRFYAFIGMERMGGIAMYDVTDPYGVQFITYTNNRNLSDITQGDLAPEGMSFVKAEDSPTGYPLLIVGNEISGTVAVYQVQ</sequence>
<protein>
    <submittedName>
        <fullName evidence="4">Uncharacterized protein</fullName>
    </submittedName>
</protein>
<dbReference type="SUPFAM" id="SSF63825">
    <property type="entry name" value="YWTD domain"/>
    <property type="match status" value="1"/>
</dbReference>
<dbReference type="InterPro" id="IPR027372">
    <property type="entry name" value="Phytase-like_dom"/>
</dbReference>
<accession>A0A545T9G0</accession>
<dbReference type="InterPro" id="IPR052956">
    <property type="entry name" value="Mesenchyme-surface_protein"/>
</dbReference>
<reference evidence="4 5" key="1">
    <citation type="submission" date="2019-06" db="EMBL/GenBank/DDBJ databases">
        <title>Draft genome of Aliikangiella marina GYP-15.</title>
        <authorList>
            <person name="Wang G."/>
        </authorList>
    </citation>
    <scope>NUCLEOTIDE SEQUENCE [LARGE SCALE GENOMIC DNA]</scope>
    <source>
        <strain evidence="4 5">GYP-15</strain>
    </source>
</reference>
<dbReference type="Pfam" id="PF22494">
    <property type="entry name" value="choice_anch_I"/>
    <property type="match status" value="1"/>
</dbReference>
<dbReference type="EMBL" id="VIKR01000003">
    <property type="protein sequence ID" value="TQV73846.1"/>
    <property type="molecule type" value="Genomic_DNA"/>
</dbReference>
<evidence type="ECO:0000259" key="1">
    <source>
        <dbReference type="Pfam" id="PF13449"/>
    </source>
</evidence>